<proteinExistence type="inferred from homology"/>
<dbReference type="SMART" id="SM00656">
    <property type="entry name" value="Amb_all"/>
    <property type="match status" value="1"/>
</dbReference>
<evidence type="ECO:0000256" key="4">
    <source>
        <dbReference type="SAM" id="SignalP"/>
    </source>
</evidence>
<dbReference type="Gene3D" id="2.160.20.10">
    <property type="entry name" value="Single-stranded right-handed beta-helix, Pectin lyase-like"/>
    <property type="match status" value="1"/>
</dbReference>
<keyword evidence="2" id="KW-0964">Secreted</keyword>
<dbReference type="InterPro" id="IPR011050">
    <property type="entry name" value="Pectin_lyase_fold/virulence"/>
</dbReference>
<evidence type="ECO:0000313" key="6">
    <source>
        <dbReference type="EMBL" id="MBB2148465.1"/>
    </source>
</evidence>
<gene>
    <name evidence="6" type="ORF">GM920_06020</name>
</gene>
<dbReference type="SUPFAM" id="SSF51126">
    <property type="entry name" value="Pectin lyase-like"/>
    <property type="match status" value="1"/>
</dbReference>
<comment type="subcellular location">
    <subcellularLocation>
        <location evidence="2">Secreted</location>
    </subcellularLocation>
</comment>
<sequence>MERLKEKFKKVLVLSLLLSTILTFSQCKKDEVGPQGNDSSITNEIPGTVDSQAVNGGGSGGVMQVNVSTGTSDTGFSLRIPMDSKLTSDSNEKPSASTVRVFENGVEIGPAHSSHDDIRTKGKGRFSHKSNFLYLSASDNSNPKTNGKKYTYTVNGQGVTNPVQPPVTETPVPPTTETPTAPVNGDTPIGYASVNGKTTGGAGGQTVTVTTLAALTSALSSKSPMIIKVSGTITGTGLLQVESNKTILGLSGSKLIGAGLLIYGKNNVIVRNMTISKVRTYSNIIIKEGSHHVWVDHCELSSELVSDWDYYDGLLDVGTGADYVTLSWNKLHDNHKAMLIGFSYTRPDDANHLKVTVHHNYFYNVSERTPDVRYGNVHVFNNYMQNAGYVGSLMGATVRVENNYFKNSSLPIRTEISPVAGVISGLSTNIFESSGSNKITSAASNWVPTYEYKSALDAAANVPAILTKGAGATL</sequence>
<dbReference type="GO" id="GO:0016829">
    <property type="term" value="F:lyase activity"/>
    <property type="evidence" value="ECO:0007669"/>
    <property type="project" value="UniProtKB-KW"/>
</dbReference>
<dbReference type="PANTHER" id="PTHR31683:SF18">
    <property type="entry name" value="PECTATE LYASE 21-RELATED"/>
    <property type="match status" value="1"/>
</dbReference>
<feature type="chain" id="PRO_5045877927" evidence="4">
    <location>
        <begin position="26"/>
        <end position="474"/>
    </location>
</feature>
<dbReference type="InterPro" id="IPR002022">
    <property type="entry name" value="Pec_lyase"/>
</dbReference>
<evidence type="ECO:0000259" key="5">
    <source>
        <dbReference type="SMART" id="SM00656"/>
    </source>
</evidence>
<feature type="compositionally biased region" description="Low complexity" evidence="3">
    <location>
        <begin position="159"/>
        <end position="170"/>
    </location>
</feature>
<evidence type="ECO:0000256" key="3">
    <source>
        <dbReference type="SAM" id="MobiDB-lite"/>
    </source>
</evidence>
<comment type="caution">
    <text evidence="6">The sequence shown here is derived from an EMBL/GenBank/DDBJ whole genome shotgun (WGS) entry which is preliminary data.</text>
</comment>
<keyword evidence="1 2" id="KW-0456">Lyase</keyword>
<dbReference type="InterPro" id="IPR012334">
    <property type="entry name" value="Pectin_lyas_fold"/>
</dbReference>
<feature type="domain" description="Pectate lyase" evidence="5">
    <location>
        <begin position="202"/>
        <end position="411"/>
    </location>
</feature>
<dbReference type="Proteomes" id="UP000636110">
    <property type="component" value="Unassembled WGS sequence"/>
</dbReference>
<dbReference type="EMBL" id="WNXC01000001">
    <property type="protein sequence ID" value="MBB2148465.1"/>
    <property type="molecule type" value="Genomic_DNA"/>
</dbReference>
<comment type="similarity">
    <text evidence="2">Belongs to the polysaccharide lyase 1 family.</text>
</comment>
<keyword evidence="2" id="KW-0624">Polysaccharide degradation</keyword>
<evidence type="ECO:0000256" key="1">
    <source>
        <dbReference type="ARBA" id="ARBA00023239"/>
    </source>
</evidence>
<reference evidence="6 7" key="1">
    <citation type="submission" date="2019-11" db="EMBL/GenBank/DDBJ databases">
        <title>Description of Pedobacter sp. LMG 31462T.</title>
        <authorList>
            <person name="Carlier A."/>
            <person name="Qi S."/>
            <person name="Vandamme P."/>
        </authorList>
    </citation>
    <scope>NUCLEOTIDE SEQUENCE [LARGE SCALE GENOMIC DNA]</scope>
    <source>
        <strain evidence="6 7">LMG 31462</strain>
    </source>
</reference>
<protein>
    <submittedName>
        <fullName evidence="6">Pectate lyase</fullName>
    </submittedName>
</protein>
<evidence type="ECO:0000313" key="7">
    <source>
        <dbReference type="Proteomes" id="UP000636110"/>
    </source>
</evidence>
<dbReference type="Pfam" id="PF00544">
    <property type="entry name" value="Pectate_lyase_4"/>
    <property type="match status" value="1"/>
</dbReference>
<name>A0ABR6ET76_9SPHI</name>
<dbReference type="PANTHER" id="PTHR31683">
    <property type="entry name" value="PECTATE LYASE 18-RELATED"/>
    <property type="match status" value="1"/>
</dbReference>
<dbReference type="RefSeq" id="WP_182954418.1">
    <property type="nucleotide sequence ID" value="NZ_WNXC01000001.1"/>
</dbReference>
<evidence type="ECO:0000256" key="2">
    <source>
        <dbReference type="RuleBase" id="RU361173"/>
    </source>
</evidence>
<keyword evidence="2" id="KW-0119">Carbohydrate metabolism</keyword>
<keyword evidence="7" id="KW-1185">Reference proteome</keyword>
<feature type="region of interest" description="Disordered" evidence="3">
    <location>
        <begin position="157"/>
        <end position="187"/>
    </location>
</feature>
<feature type="signal peptide" evidence="4">
    <location>
        <begin position="1"/>
        <end position="25"/>
    </location>
</feature>
<dbReference type="InterPro" id="IPR045032">
    <property type="entry name" value="PEL"/>
</dbReference>
<keyword evidence="4" id="KW-0732">Signal</keyword>
<accession>A0ABR6ET76</accession>
<organism evidence="6 7">
    <name type="scientific">Pedobacter gandavensis</name>
    <dbReference type="NCBI Taxonomy" id="2679963"/>
    <lineage>
        <taxon>Bacteria</taxon>
        <taxon>Pseudomonadati</taxon>
        <taxon>Bacteroidota</taxon>
        <taxon>Sphingobacteriia</taxon>
        <taxon>Sphingobacteriales</taxon>
        <taxon>Sphingobacteriaceae</taxon>
        <taxon>Pedobacter</taxon>
    </lineage>
</organism>